<feature type="compositionally biased region" description="Polar residues" evidence="4">
    <location>
        <begin position="699"/>
        <end position="712"/>
    </location>
</feature>
<dbReference type="SUPFAM" id="SSF48403">
    <property type="entry name" value="Ankyrin repeat"/>
    <property type="match status" value="1"/>
</dbReference>
<feature type="repeat" description="ANK" evidence="3">
    <location>
        <begin position="374"/>
        <end position="392"/>
    </location>
</feature>
<dbReference type="Gene3D" id="1.25.40.20">
    <property type="entry name" value="Ankyrin repeat-containing domain"/>
    <property type="match status" value="2"/>
</dbReference>
<dbReference type="InterPro" id="IPR002110">
    <property type="entry name" value="Ankyrin_rpt"/>
</dbReference>
<evidence type="ECO:0000256" key="3">
    <source>
        <dbReference type="PROSITE-ProRule" id="PRU00023"/>
    </source>
</evidence>
<dbReference type="RefSeq" id="XP_026754062.2">
    <property type="nucleotide sequence ID" value="XM_026898261.3"/>
</dbReference>
<feature type="repeat" description="ANK" evidence="3">
    <location>
        <begin position="508"/>
        <end position="530"/>
    </location>
</feature>
<evidence type="ECO:0000313" key="6">
    <source>
        <dbReference type="RefSeq" id="XP_026754062.2"/>
    </source>
</evidence>
<reference evidence="6" key="1">
    <citation type="submission" date="2025-08" db="UniProtKB">
        <authorList>
            <consortium name="RefSeq"/>
        </authorList>
    </citation>
    <scope>IDENTIFICATION</scope>
    <source>
        <tissue evidence="6">Whole larvae</tissue>
    </source>
</reference>
<dbReference type="GeneID" id="113514235"/>
<proteinExistence type="predicted"/>
<keyword evidence="2 3" id="KW-0040">ANK repeat</keyword>
<dbReference type="AlphaFoldDB" id="A0A6J1WI53"/>
<dbReference type="InterPro" id="IPR036770">
    <property type="entry name" value="Ankyrin_rpt-contain_sf"/>
</dbReference>
<keyword evidence="1" id="KW-0677">Repeat</keyword>
<evidence type="ECO:0000256" key="2">
    <source>
        <dbReference type="ARBA" id="ARBA00023043"/>
    </source>
</evidence>
<dbReference type="Pfam" id="PF12796">
    <property type="entry name" value="Ank_2"/>
    <property type="match status" value="2"/>
</dbReference>
<accession>A0A6J1WI53</accession>
<dbReference type="PANTHER" id="PTHR46680">
    <property type="entry name" value="NF-KAPPA-B INHIBITOR ALPHA"/>
    <property type="match status" value="1"/>
</dbReference>
<sequence length="879" mass="98583">MSSSNVGDDPKPLLIKKISHIPHIFLRNNKVTVLKSENSEILKNIKTISPLQNLYKDDLIYESKQGDFLKSTDYSVTITSHHNLSTNSVRTTAKYVSHNGNDSYVKSSDNVVKLIGQDNYNVLFGTLCSVLNLEFKVRGILALQTVSKTSQEVGCQTDSASESDRKVSCTVSTLSQTDETSMDILLKPKKRKRVKRLHQTPYVVKDEPKVVEDMNGMEYKMVKKIVIKPENFDKFHLNEKSSVDNSILSNEKQTLPMIGHLALDEDSNASTGNLSSFSVNTLPQLMDDPFSLLNIEKFTEIESGTKNESRNMIINPVLITLLDNTKIEIPIKPEDQFHIATPDILKLLSPEHRRKLLFLQAYIDWKHCLDRDEDGYMPLHLAVQNGDVDLVRRQCLALKMRQESVDVTAENMTALQLSLYRPFPECTAMLLRFGADPLVADSEDRTCIHLAAEEKSDHLRAIINYCQSNPMRIINENEEFWRPELENKAKEELVQYLFNKLSRMNDNQGYTPLMLASKTGNYEAVKALVEMAPSSVNLQMPNSGDTALYLAVGAACMDASNRGNMMKVADNYVKTIEILIENGADPSIDNHSGNNVNVLLTEFNIGELSLLIANKLTAINCFNGAIPKSKGSDVFMLIKDKDGKVNVKEVPRDNKDKRKDTKPTILDNTRVDTKIYHSANKINMIIKKNTEGTERRDGNVTSKQDTEQTNSDTNFMNTFKNFIKNNNNVDTANIPIMVERRPIVSSNKEITGSSTRARVPPSQEGAPKRNASQNILNMPIVSPKREKKSNNLIIEILSNQKQSNTNINTTQNTETVVKRLVKPLKRNAKFIIEPIASTSTSAQVTGVTGQSAPNQVAILKSHVPTSENDTKRLKLTIEK</sequence>
<feature type="region of interest" description="Disordered" evidence="4">
    <location>
        <begin position="749"/>
        <end position="770"/>
    </location>
</feature>
<dbReference type="KEGG" id="gmw:113514235"/>
<name>A0A6J1WI53_GALME</name>
<dbReference type="InterPro" id="IPR051070">
    <property type="entry name" value="NF-kappa-B_inhibitor"/>
</dbReference>
<organism evidence="5 6">
    <name type="scientific">Galleria mellonella</name>
    <name type="common">Greater wax moth</name>
    <dbReference type="NCBI Taxonomy" id="7137"/>
    <lineage>
        <taxon>Eukaryota</taxon>
        <taxon>Metazoa</taxon>
        <taxon>Ecdysozoa</taxon>
        <taxon>Arthropoda</taxon>
        <taxon>Hexapoda</taxon>
        <taxon>Insecta</taxon>
        <taxon>Pterygota</taxon>
        <taxon>Neoptera</taxon>
        <taxon>Endopterygota</taxon>
        <taxon>Lepidoptera</taxon>
        <taxon>Glossata</taxon>
        <taxon>Ditrysia</taxon>
        <taxon>Pyraloidea</taxon>
        <taxon>Pyralidae</taxon>
        <taxon>Galleriinae</taxon>
        <taxon>Galleria</taxon>
    </lineage>
</organism>
<dbReference type="PANTHER" id="PTHR46680:SF3">
    <property type="entry name" value="NF-KAPPA-B INHIBITOR CACTUS"/>
    <property type="match status" value="1"/>
</dbReference>
<evidence type="ECO:0000313" key="5">
    <source>
        <dbReference type="Proteomes" id="UP001652740"/>
    </source>
</evidence>
<protein>
    <submittedName>
        <fullName evidence="6">Uncharacterized protein LOC113514235</fullName>
    </submittedName>
</protein>
<evidence type="ECO:0000256" key="1">
    <source>
        <dbReference type="ARBA" id="ARBA00022737"/>
    </source>
</evidence>
<dbReference type="SMART" id="SM00248">
    <property type="entry name" value="ANK"/>
    <property type="match status" value="5"/>
</dbReference>
<keyword evidence="5" id="KW-1185">Reference proteome</keyword>
<evidence type="ECO:0000256" key="4">
    <source>
        <dbReference type="SAM" id="MobiDB-lite"/>
    </source>
</evidence>
<feature type="compositionally biased region" description="Basic and acidic residues" evidence="4">
    <location>
        <begin position="688"/>
        <end position="698"/>
    </location>
</feature>
<dbReference type="PROSITE" id="PS50088">
    <property type="entry name" value="ANK_REPEAT"/>
    <property type="match status" value="2"/>
</dbReference>
<dbReference type="PROSITE" id="PS50297">
    <property type="entry name" value="ANK_REP_REGION"/>
    <property type="match status" value="2"/>
</dbReference>
<dbReference type="InParanoid" id="A0A6J1WI53"/>
<feature type="region of interest" description="Disordered" evidence="4">
    <location>
        <begin position="688"/>
        <end position="713"/>
    </location>
</feature>
<dbReference type="Proteomes" id="UP001652740">
    <property type="component" value="Unplaced"/>
</dbReference>
<gene>
    <name evidence="6" type="primary">LOC113514235</name>
</gene>